<evidence type="ECO:0000313" key="4">
    <source>
        <dbReference type="Proteomes" id="UP000033859"/>
    </source>
</evidence>
<name>A0A0G1AMI0_9BACT</name>
<dbReference type="GO" id="GO:0000166">
    <property type="term" value="F:nucleotide binding"/>
    <property type="evidence" value="ECO:0007669"/>
    <property type="project" value="UniProtKB-KW"/>
</dbReference>
<comment type="caution">
    <text evidence="3">The sequence shown here is derived from an EMBL/GenBank/DDBJ whole genome shotgun (WGS) entry which is preliminary data.</text>
</comment>
<dbReference type="Pfam" id="PF01966">
    <property type="entry name" value="HD"/>
    <property type="match status" value="1"/>
</dbReference>
<evidence type="ECO:0000313" key="3">
    <source>
        <dbReference type="EMBL" id="KKS26478.1"/>
    </source>
</evidence>
<dbReference type="CDD" id="cd00077">
    <property type="entry name" value="HDc"/>
    <property type="match status" value="1"/>
</dbReference>
<dbReference type="SUPFAM" id="SSF81891">
    <property type="entry name" value="Poly A polymerase C-terminal region-like"/>
    <property type="match status" value="1"/>
</dbReference>
<dbReference type="Gene3D" id="1.10.246.80">
    <property type="match status" value="1"/>
</dbReference>
<dbReference type="InterPro" id="IPR032828">
    <property type="entry name" value="PolyA_RNA-bd"/>
</dbReference>
<protein>
    <submittedName>
        <fullName evidence="3">PolyA polymerase</fullName>
    </submittedName>
</protein>
<dbReference type="NCBIfam" id="TIGR00277">
    <property type="entry name" value="HDIG"/>
    <property type="match status" value="1"/>
</dbReference>
<evidence type="ECO:0000256" key="1">
    <source>
        <dbReference type="ARBA" id="ARBA00022741"/>
    </source>
</evidence>
<reference evidence="3 4" key="1">
    <citation type="journal article" date="2015" name="Nature">
        <title>rRNA introns, odd ribosomes, and small enigmatic genomes across a large radiation of phyla.</title>
        <authorList>
            <person name="Brown C.T."/>
            <person name="Hug L.A."/>
            <person name="Thomas B.C."/>
            <person name="Sharon I."/>
            <person name="Castelle C.J."/>
            <person name="Singh A."/>
            <person name="Wilkins M.J."/>
            <person name="Williams K.H."/>
            <person name="Banfield J.F."/>
        </authorList>
    </citation>
    <scope>NUCLEOTIDE SEQUENCE [LARGE SCALE GENOMIC DNA]</scope>
</reference>
<sequence length="321" mass="37101">MRAVRFAVQLGFNIEEKTAEAIRKNSGDLVAISKERIRDEFSKIIMTERAKTGIEMLCDFDLLKHIMPELEEGWGVGQNKHHIYTIWEHNIRSLDWAATHGYKLENRVASLLHDVGKPRTKKGDGPDSTFYNHEVVGAKMAAKILERLKFPKKFIEKVVLLVRYHLFYYNVEEVTENSVRRLVRNVGPENMDDLLEVRIADRKGSGVPKAEPYKLRHLRAVIEKVSHDPISVKMLKINGDILMKELKIGPGHKIGYMLNILLDEVLDEPKKNTLEHLMARAGELNKRPTAELEKMYKIAQTKTREVAEEEFRSIKKKYYVS</sequence>
<keyword evidence="1" id="KW-0547">Nucleotide-binding</keyword>
<dbReference type="AlphaFoldDB" id="A0A0G1AMI0"/>
<dbReference type="PANTHER" id="PTHR47545">
    <property type="entry name" value="MULTIFUNCTIONAL CCA PROTEIN"/>
    <property type="match status" value="1"/>
</dbReference>
<proteinExistence type="predicted"/>
<dbReference type="PROSITE" id="PS51831">
    <property type="entry name" value="HD"/>
    <property type="match status" value="1"/>
</dbReference>
<dbReference type="Pfam" id="PF12627">
    <property type="entry name" value="PolyA_pol_RNAbd"/>
    <property type="match status" value="1"/>
</dbReference>
<gene>
    <name evidence="3" type="ORF">UU84_C0026G0010</name>
</gene>
<dbReference type="InterPro" id="IPR003607">
    <property type="entry name" value="HD/PDEase_dom"/>
</dbReference>
<dbReference type="InterPro" id="IPR006675">
    <property type="entry name" value="HDIG_dom"/>
</dbReference>
<dbReference type="Gene3D" id="1.10.3090.10">
    <property type="entry name" value="cca-adding enzyme, domain 2"/>
    <property type="match status" value="1"/>
</dbReference>
<accession>A0A0G1AMI0</accession>
<dbReference type="Proteomes" id="UP000033859">
    <property type="component" value="Unassembled WGS sequence"/>
</dbReference>
<dbReference type="InterPro" id="IPR006674">
    <property type="entry name" value="HD_domain"/>
</dbReference>
<evidence type="ECO:0000259" key="2">
    <source>
        <dbReference type="PROSITE" id="PS51831"/>
    </source>
</evidence>
<feature type="domain" description="HD" evidence="2">
    <location>
        <begin position="86"/>
        <end position="200"/>
    </location>
</feature>
<dbReference type="InterPro" id="IPR050124">
    <property type="entry name" value="tRNA_CCA-adding_enzyme"/>
</dbReference>
<organism evidence="3 4">
    <name type="scientific">Candidatus Yanofskybacteria bacterium GW2011_GWC2_41_9</name>
    <dbReference type="NCBI Taxonomy" id="1619029"/>
    <lineage>
        <taxon>Bacteria</taxon>
        <taxon>Candidatus Yanofskyibacteriota</taxon>
    </lineage>
</organism>
<dbReference type="EMBL" id="LCCE01000026">
    <property type="protein sequence ID" value="KKS26478.1"/>
    <property type="molecule type" value="Genomic_DNA"/>
</dbReference>